<evidence type="ECO:0000313" key="4">
    <source>
        <dbReference type="EMBL" id="TCK93155.1"/>
    </source>
</evidence>
<dbReference type="PANTHER" id="PTHR13504">
    <property type="entry name" value="FIDO DOMAIN-CONTAINING PROTEIN DDB_G0283145"/>
    <property type="match status" value="1"/>
</dbReference>
<evidence type="ECO:0000313" key="5">
    <source>
        <dbReference type="Proteomes" id="UP000294545"/>
    </source>
</evidence>
<organism evidence="4 5">
    <name type="scientific">Natranaerovirga hydrolytica</name>
    <dbReference type="NCBI Taxonomy" id="680378"/>
    <lineage>
        <taxon>Bacteria</taxon>
        <taxon>Bacillati</taxon>
        <taxon>Bacillota</taxon>
        <taxon>Clostridia</taxon>
        <taxon>Lachnospirales</taxon>
        <taxon>Natranaerovirgaceae</taxon>
        <taxon>Natranaerovirga</taxon>
    </lineage>
</organism>
<dbReference type="SUPFAM" id="SSF140931">
    <property type="entry name" value="Fic-like"/>
    <property type="match status" value="1"/>
</dbReference>
<gene>
    <name evidence="4" type="ORF">EDC19_1340</name>
</gene>
<dbReference type="OrthoDB" id="9813719at2"/>
<dbReference type="InterPro" id="IPR003812">
    <property type="entry name" value="Fido"/>
</dbReference>
<proteinExistence type="predicted"/>
<dbReference type="InterPro" id="IPR040198">
    <property type="entry name" value="Fido_containing"/>
</dbReference>
<dbReference type="InterPro" id="IPR036388">
    <property type="entry name" value="WH-like_DNA-bd_sf"/>
</dbReference>
<sequence length="359" mass="41423">MKEFNYREMNSELMVPEIMNLVSKIHEFKGKQELFMRAKPGILKAMLEVAKIQSTGASNRIEGIFTSDARLEALVSKKAEPMNRDEEEISGYREVLNTIHENYAYITLRSSMILQLHRDLYSFHPSTNGGRYKNQDNVIEEVDGKGIRRIRFKPLSAFETPEAVEKLCSAYHEAINEGRIDPLILISKFVLDFLSIHPFNDGNGRMSRLLTLLLLYQQGYIVGKYISVEMLIESTKESYYETLQESSIDWHENENSYLPFVKYYLSILWKAYKDFSDRVETVAVDKMGKSERVKDLFHKKVGKLSKREIADIYPDISVTTIEKALSDLLKDGYIKKVGSGRGTAYIKNSDYEGQKKTKR</sequence>
<reference evidence="4 5" key="1">
    <citation type="submission" date="2019-03" db="EMBL/GenBank/DDBJ databases">
        <title>Genomic Encyclopedia of Type Strains, Phase IV (KMG-IV): sequencing the most valuable type-strain genomes for metagenomic binning, comparative biology and taxonomic classification.</title>
        <authorList>
            <person name="Goeker M."/>
        </authorList>
    </citation>
    <scope>NUCLEOTIDE SEQUENCE [LARGE SCALE GENOMIC DNA]</scope>
    <source>
        <strain evidence="4 5">DSM 24176</strain>
    </source>
</reference>
<feature type="binding site" evidence="2">
    <location>
        <position position="253"/>
    </location>
    <ligand>
        <name>ATP</name>
        <dbReference type="ChEBI" id="CHEBI:30616"/>
    </ligand>
</feature>
<accession>A0A4R1MKY9</accession>
<dbReference type="Pfam" id="PF02661">
    <property type="entry name" value="Fic"/>
    <property type="match status" value="1"/>
</dbReference>
<keyword evidence="5" id="KW-1185">Reference proteome</keyword>
<dbReference type="InterPro" id="IPR036597">
    <property type="entry name" value="Fido-like_dom_sf"/>
</dbReference>
<dbReference type="Gene3D" id="1.10.10.10">
    <property type="entry name" value="Winged helix-like DNA-binding domain superfamily/Winged helix DNA-binding domain"/>
    <property type="match status" value="1"/>
</dbReference>
<dbReference type="PROSITE" id="PS51459">
    <property type="entry name" value="FIDO"/>
    <property type="match status" value="1"/>
</dbReference>
<keyword evidence="2" id="KW-0547">Nucleotide-binding</keyword>
<comment type="caution">
    <text evidence="4">The sequence shown here is derived from an EMBL/GenBank/DDBJ whole genome shotgun (WGS) entry which is preliminary data.</text>
</comment>
<dbReference type="Gene3D" id="1.10.3290.10">
    <property type="entry name" value="Fido-like domain"/>
    <property type="match status" value="1"/>
</dbReference>
<evidence type="ECO:0000256" key="1">
    <source>
        <dbReference type="PIRSR" id="PIRSR640198-1"/>
    </source>
</evidence>
<dbReference type="AlphaFoldDB" id="A0A4R1MKY9"/>
<dbReference type="RefSeq" id="WP_132282071.1">
    <property type="nucleotide sequence ID" value="NZ_SMGQ01000012.1"/>
</dbReference>
<feature type="binding site" evidence="2">
    <location>
        <begin position="239"/>
        <end position="240"/>
    </location>
    <ligand>
        <name>ATP</name>
        <dbReference type="ChEBI" id="CHEBI:30616"/>
    </ligand>
</feature>
<keyword evidence="2" id="KW-0067">ATP-binding</keyword>
<name>A0A4R1MKY9_9FIRM</name>
<evidence type="ECO:0000259" key="3">
    <source>
        <dbReference type="PROSITE" id="PS51459"/>
    </source>
</evidence>
<dbReference type="Proteomes" id="UP000294545">
    <property type="component" value="Unassembled WGS sequence"/>
</dbReference>
<evidence type="ECO:0000256" key="2">
    <source>
        <dbReference type="PIRSR" id="PIRSR640198-2"/>
    </source>
</evidence>
<feature type="active site" evidence="1">
    <location>
        <position position="197"/>
    </location>
</feature>
<dbReference type="EMBL" id="SMGQ01000012">
    <property type="protein sequence ID" value="TCK93155.1"/>
    <property type="molecule type" value="Genomic_DNA"/>
</dbReference>
<dbReference type="PANTHER" id="PTHR13504:SF38">
    <property type="entry name" value="FIDO DOMAIN-CONTAINING PROTEIN"/>
    <property type="match status" value="1"/>
</dbReference>
<feature type="domain" description="Fido" evidence="3">
    <location>
        <begin position="108"/>
        <end position="266"/>
    </location>
</feature>
<feature type="binding site" evidence="2">
    <location>
        <begin position="201"/>
        <end position="208"/>
    </location>
    <ligand>
        <name>ATP</name>
        <dbReference type="ChEBI" id="CHEBI:30616"/>
    </ligand>
</feature>
<protein>
    <submittedName>
        <fullName evidence="4">Fic family protein</fullName>
    </submittedName>
</protein>
<dbReference type="GO" id="GO:0005524">
    <property type="term" value="F:ATP binding"/>
    <property type="evidence" value="ECO:0007669"/>
    <property type="project" value="UniProtKB-KW"/>
</dbReference>